<comment type="caution">
    <text evidence="3">The sequence shown here is derived from an EMBL/GenBank/DDBJ whole genome shotgun (WGS) entry which is preliminary data.</text>
</comment>
<gene>
    <name evidence="3" type="ORF">FNK824_LOCUS33478</name>
    <name evidence="4" type="ORF">OTI717_LOCUS36520</name>
</gene>
<evidence type="ECO:0000313" key="3">
    <source>
        <dbReference type="EMBL" id="CAF4146785.1"/>
    </source>
</evidence>
<dbReference type="Proteomes" id="UP000663874">
    <property type="component" value="Unassembled WGS sequence"/>
</dbReference>
<sequence>GIRSASLIHRETNIPLSTIYHNIDKLKESGSLKHRGENGRPRPLGGKEKKAIGQYIRNNNEITLNEIKENSSKMHQKSVSTSTISRHLHEYGYKYVLPQSTHMLTSDEK</sequence>
<evidence type="ECO:0000313" key="5">
    <source>
        <dbReference type="Proteomes" id="UP000663874"/>
    </source>
</evidence>
<dbReference type="EMBL" id="CAJOAX010015651">
    <property type="protein sequence ID" value="CAF4156999.1"/>
    <property type="molecule type" value="Genomic_DNA"/>
</dbReference>
<reference evidence="3" key="1">
    <citation type="submission" date="2021-02" db="EMBL/GenBank/DDBJ databases">
        <authorList>
            <person name="Nowell W R."/>
        </authorList>
    </citation>
    <scope>NUCLEOTIDE SEQUENCE</scope>
</reference>
<feature type="domain" description="Transposase Tc1-like" evidence="2">
    <location>
        <begin position="50"/>
        <end position="107"/>
    </location>
</feature>
<evidence type="ECO:0000259" key="2">
    <source>
        <dbReference type="Pfam" id="PF01498"/>
    </source>
</evidence>
<organism evidence="3 5">
    <name type="scientific">Rotaria sordida</name>
    <dbReference type="NCBI Taxonomy" id="392033"/>
    <lineage>
        <taxon>Eukaryota</taxon>
        <taxon>Metazoa</taxon>
        <taxon>Spiralia</taxon>
        <taxon>Gnathifera</taxon>
        <taxon>Rotifera</taxon>
        <taxon>Eurotatoria</taxon>
        <taxon>Bdelloidea</taxon>
        <taxon>Philodinida</taxon>
        <taxon>Philodinidae</taxon>
        <taxon>Rotaria</taxon>
    </lineage>
</organism>
<dbReference type="InterPro" id="IPR002492">
    <property type="entry name" value="Transposase_Tc1-like"/>
</dbReference>
<evidence type="ECO:0000256" key="1">
    <source>
        <dbReference type="SAM" id="MobiDB-lite"/>
    </source>
</evidence>
<dbReference type="Proteomes" id="UP000663823">
    <property type="component" value="Unassembled WGS sequence"/>
</dbReference>
<feature type="non-terminal residue" evidence="3">
    <location>
        <position position="1"/>
    </location>
</feature>
<feature type="region of interest" description="Disordered" evidence="1">
    <location>
        <begin position="29"/>
        <end position="49"/>
    </location>
</feature>
<dbReference type="InterPro" id="IPR009057">
    <property type="entry name" value="Homeodomain-like_sf"/>
</dbReference>
<accession>A0A819XSU2</accession>
<dbReference type="GO" id="GO:0003677">
    <property type="term" value="F:DNA binding"/>
    <property type="evidence" value="ECO:0007669"/>
    <property type="project" value="InterPro"/>
</dbReference>
<name>A0A819XSU2_9BILA</name>
<protein>
    <recommendedName>
        <fullName evidence="2">Transposase Tc1-like domain-containing protein</fullName>
    </recommendedName>
</protein>
<dbReference type="Pfam" id="PF01498">
    <property type="entry name" value="HTH_Tnp_Tc3_2"/>
    <property type="match status" value="1"/>
</dbReference>
<dbReference type="SUPFAM" id="SSF46689">
    <property type="entry name" value="Homeodomain-like"/>
    <property type="match status" value="1"/>
</dbReference>
<dbReference type="AlphaFoldDB" id="A0A819XSU2"/>
<proteinExistence type="predicted"/>
<dbReference type="GO" id="GO:0015074">
    <property type="term" value="P:DNA integration"/>
    <property type="evidence" value="ECO:0007669"/>
    <property type="project" value="InterPro"/>
</dbReference>
<dbReference type="GO" id="GO:0006313">
    <property type="term" value="P:DNA transposition"/>
    <property type="evidence" value="ECO:0007669"/>
    <property type="project" value="InterPro"/>
</dbReference>
<dbReference type="EMBL" id="CAJOBE010012287">
    <property type="protein sequence ID" value="CAF4146785.1"/>
    <property type="molecule type" value="Genomic_DNA"/>
</dbReference>
<evidence type="ECO:0000313" key="4">
    <source>
        <dbReference type="EMBL" id="CAF4156999.1"/>
    </source>
</evidence>